<dbReference type="PANTHER" id="PTHR22770:SF47">
    <property type="entry name" value="E3 UBIQUITIN-PROTEIN LIGASE RNF216"/>
    <property type="match status" value="1"/>
</dbReference>
<feature type="domain" description="RING-type" evidence="8">
    <location>
        <begin position="216"/>
        <end position="431"/>
    </location>
</feature>
<keyword evidence="6" id="KW-0833">Ubl conjugation pathway</keyword>
<keyword evidence="4" id="KW-0677">Repeat</keyword>
<accession>A0A8D8VXQ4</accession>
<dbReference type="AlphaFoldDB" id="A0A8D8VXQ4"/>
<dbReference type="EMBL" id="HBUF01102445">
    <property type="protein sequence ID" value="CAG6638403.1"/>
    <property type="molecule type" value="Transcribed_RNA"/>
</dbReference>
<dbReference type="EMBL" id="HBUF01598512">
    <property type="protein sequence ID" value="CAG6775463.1"/>
    <property type="molecule type" value="Transcribed_RNA"/>
</dbReference>
<dbReference type="InterPro" id="IPR013083">
    <property type="entry name" value="Znf_RING/FYVE/PHD"/>
</dbReference>
<evidence type="ECO:0000256" key="4">
    <source>
        <dbReference type="ARBA" id="ARBA00022737"/>
    </source>
</evidence>
<dbReference type="InterPro" id="IPR044066">
    <property type="entry name" value="TRIAD_supradom"/>
</dbReference>
<proteinExistence type="predicted"/>
<sequence>MAGNFIEMNYNTLRNMFPNAEPQYLESIAIECEYNEAALQRYIEQMLAPNASYPTIGEQITRKKNEDIIASYTNSFNVEEYLRKFPNSNPREYFSTVKTENERGKSHADHSLQYLAEAFPHLTMETIEKSLKKHKYCLVDTMFALKKCKGQPSCRCSHHGQMQRRRCARRKEVDSINTEFLDEVAYIEHEEEIEDYISTMAIFRDMKFEEAKQVGMLCQCECCFDTDTMVDETFACTQGHLFCESCLEKYVSVRIGNAEFTFPCMSAECIGGEFSLKTLQSAMDPKKYSSLIRRKQLDEIRKAGIEDIESCPFCGFTNSVDDQSKIFVCLDDQCRKESCRQCKKESHTPYECDYLEKSNDRCRKYVEDRLSEALIRECYKCHRKYVKENSGCNHITCPHCQSHMCYVCRQPLDSSRIGEHFAGQGSTNRRKCPLFSDPNLLHVEAIENVGQAVVKELRRTDPTAQIEITDYLPENIRGSGKVLGAPEQKDIVLRHTMKAAGLN</sequence>
<dbReference type="GO" id="GO:0008270">
    <property type="term" value="F:zinc ion binding"/>
    <property type="evidence" value="ECO:0007669"/>
    <property type="project" value="UniProtKB-KW"/>
</dbReference>
<dbReference type="Pfam" id="PF26200">
    <property type="entry name" value="Rcat_RNF216"/>
    <property type="match status" value="1"/>
</dbReference>
<keyword evidence="5" id="KW-0863">Zinc-finger</keyword>
<dbReference type="SUPFAM" id="SSF57850">
    <property type="entry name" value="RING/U-box"/>
    <property type="match status" value="3"/>
</dbReference>
<dbReference type="GO" id="GO:0016740">
    <property type="term" value="F:transferase activity"/>
    <property type="evidence" value="ECO:0007669"/>
    <property type="project" value="UniProtKB-KW"/>
</dbReference>
<keyword evidence="7" id="KW-0862">Zinc</keyword>
<protein>
    <submittedName>
        <fullName evidence="9">E3 ubiquitin-protein ligase RNF216</fullName>
    </submittedName>
</protein>
<evidence type="ECO:0000256" key="7">
    <source>
        <dbReference type="ARBA" id="ARBA00022833"/>
    </source>
</evidence>
<evidence type="ECO:0000256" key="5">
    <source>
        <dbReference type="ARBA" id="ARBA00022771"/>
    </source>
</evidence>
<keyword evidence="2" id="KW-0808">Transferase</keyword>
<dbReference type="PROSITE" id="PS51873">
    <property type="entry name" value="TRIAD"/>
    <property type="match status" value="1"/>
</dbReference>
<evidence type="ECO:0000256" key="6">
    <source>
        <dbReference type="ARBA" id="ARBA00022786"/>
    </source>
</evidence>
<evidence type="ECO:0000259" key="8">
    <source>
        <dbReference type="PROSITE" id="PS51873"/>
    </source>
</evidence>
<dbReference type="EMBL" id="HBUF01598511">
    <property type="protein sequence ID" value="CAG6775462.1"/>
    <property type="molecule type" value="Transcribed_RNA"/>
</dbReference>
<evidence type="ECO:0000256" key="1">
    <source>
        <dbReference type="ARBA" id="ARBA00004906"/>
    </source>
</evidence>
<name>A0A8D8VXQ4_9HEMI</name>
<evidence type="ECO:0000256" key="2">
    <source>
        <dbReference type="ARBA" id="ARBA00022679"/>
    </source>
</evidence>
<evidence type="ECO:0000313" key="9">
    <source>
        <dbReference type="EMBL" id="CAG6638403.1"/>
    </source>
</evidence>
<comment type="pathway">
    <text evidence="1">Protein modification; protein ubiquitination.</text>
</comment>
<organism evidence="9">
    <name type="scientific">Cacopsylla melanoneura</name>
    <dbReference type="NCBI Taxonomy" id="428564"/>
    <lineage>
        <taxon>Eukaryota</taxon>
        <taxon>Metazoa</taxon>
        <taxon>Ecdysozoa</taxon>
        <taxon>Arthropoda</taxon>
        <taxon>Hexapoda</taxon>
        <taxon>Insecta</taxon>
        <taxon>Pterygota</taxon>
        <taxon>Neoptera</taxon>
        <taxon>Paraneoptera</taxon>
        <taxon>Hemiptera</taxon>
        <taxon>Sternorrhyncha</taxon>
        <taxon>Psylloidea</taxon>
        <taxon>Psyllidae</taxon>
        <taxon>Psyllinae</taxon>
        <taxon>Cacopsylla</taxon>
    </lineage>
</organism>
<keyword evidence="3" id="KW-0479">Metal-binding</keyword>
<dbReference type="InterPro" id="IPR047545">
    <property type="entry name" value="BRcat_RBR_RNF216"/>
</dbReference>
<dbReference type="EMBL" id="HBUF01102444">
    <property type="protein sequence ID" value="CAG6638402.1"/>
    <property type="molecule type" value="Transcribed_RNA"/>
</dbReference>
<reference evidence="9" key="1">
    <citation type="submission" date="2021-05" db="EMBL/GenBank/DDBJ databases">
        <authorList>
            <person name="Alioto T."/>
            <person name="Alioto T."/>
            <person name="Gomez Garrido J."/>
        </authorList>
    </citation>
    <scope>NUCLEOTIDE SEQUENCE</scope>
</reference>
<dbReference type="Gene3D" id="1.20.120.1750">
    <property type="match status" value="1"/>
</dbReference>
<dbReference type="Gene3D" id="3.30.40.10">
    <property type="entry name" value="Zinc/RING finger domain, C3HC4 (zinc finger)"/>
    <property type="match status" value="1"/>
</dbReference>
<dbReference type="CDD" id="cd14279">
    <property type="entry name" value="CUE"/>
    <property type="match status" value="1"/>
</dbReference>
<dbReference type="InterPro" id="IPR051628">
    <property type="entry name" value="LUBAC_E3_Ligases"/>
</dbReference>
<dbReference type="PANTHER" id="PTHR22770">
    <property type="entry name" value="UBIQUITIN CONJUGATING ENZYME 7 INTERACTING PROTEIN-RELATED"/>
    <property type="match status" value="1"/>
</dbReference>
<dbReference type="CDD" id="cd20339">
    <property type="entry name" value="BRcat_RBR_RNF216"/>
    <property type="match status" value="1"/>
</dbReference>
<evidence type="ECO:0000256" key="3">
    <source>
        <dbReference type="ARBA" id="ARBA00022723"/>
    </source>
</evidence>